<name>A0A261VZS6_9BORD</name>
<accession>A0A261VZS6</accession>
<dbReference type="SUPFAM" id="SSF53850">
    <property type="entry name" value="Periplasmic binding protein-like II"/>
    <property type="match status" value="1"/>
</dbReference>
<dbReference type="InterPro" id="IPR005064">
    <property type="entry name" value="BUG"/>
</dbReference>
<evidence type="ECO:0000313" key="4">
    <source>
        <dbReference type="Proteomes" id="UP000215633"/>
    </source>
</evidence>
<dbReference type="EMBL" id="NEVT01000003">
    <property type="protein sequence ID" value="OZI78813.1"/>
    <property type="molecule type" value="Genomic_DNA"/>
</dbReference>
<dbReference type="Gene3D" id="3.40.190.150">
    <property type="entry name" value="Bordetella uptake gene, domain 1"/>
    <property type="match status" value="1"/>
</dbReference>
<feature type="chain" id="PRO_5012989437" evidence="2">
    <location>
        <begin position="31"/>
        <end position="330"/>
    </location>
</feature>
<dbReference type="PANTHER" id="PTHR42928">
    <property type="entry name" value="TRICARBOXYLATE-BINDING PROTEIN"/>
    <property type="match status" value="1"/>
</dbReference>
<dbReference type="Gene3D" id="3.40.190.10">
    <property type="entry name" value="Periplasmic binding protein-like II"/>
    <property type="match status" value="1"/>
</dbReference>
<dbReference type="RefSeq" id="WP_094805634.1">
    <property type="nucleotide sequence ID" value="NZ_NEVT01000003.1"/>
</dbReference>
<sequence length="330" mass="34476">MNDVIAHRWRRRLGAAMLAAALAPLAGAQAAGWPAQPLKLIVPFGPGSSPDQVARVVGDKAGSILGQTIVVENKPGASGNIGTAAIANAKPDGYTFGVSITGPLVNNTVLFEQLPYDPFKDLAALTLAVHQPNVLVVPAKSGIADIGQLLEALKAQPDKYNFPSPGAGTVSHLSVELLLQRIGAKAVHVPYPSSPAALSSVLAGDTQFAALPPIAVMPMVRDGRLKALAVTSSKRSALLPDIPTLAEVGVQGIEGSAWIGFVVSSKVPADIQKRLADALIQAIGDPAVQQRLQAQFMEPVGGTPAEFRAYMDDELRRWAPLIKQLGIQAQ</sequence>
<proteinExistence type="inferred from homology"/>
<evidence type="ECO:0000313" key="3">
    <source>
        <dbReference type="EMBL" id="OZI78813.1"/>
    </source>
</evidence>
<keyword evidence="2" id="KW-0732">Signal</keyword>
<dbReference type="PANTHER" id="PTHR42928:SF5">
    <property type="entry name" value="BLR1237 PROTEIN"/>
    <property type="match status" value="1"/>
</dbReference>
<dbReference type="AlphaFoldDB" id="A0A261VZS6"/>
<evidence type="ECO:0000256" key="1">
    <source>
        <dbReference type="ARBA" id="ARBA00006987"/>
    </source>
</evidence>
<protein>
    <submittedName>
        <fullName evidence="3">ABC transporter substrate-binding protein</fullName>
    </submittedName>
</protein>
<feature type="signal peptide" evidence="2">
    <location>
        <begin position="1"/>
        <end position="30"/>
    </location>
</feature>
<dbReference type="PIRSF" id="PIRSF017082">
    <property type="entry name" value="YflP"/>
    <property type="match status" value="1"/>
</dbReference>
<reference evidence="4" key="1">
    <citation type="submission" date="2017-05" db="EMBL/GenBank/DDBJ databases">
        <title>Complete and WGS of Bordetella genogroups.</title>
        <authorList>
            <person name="Spilker T."/>
            <person name="Lipuma J."/>
        </authorList>
    </citation>
    <scope>NUCLEOTIDE SEQUENCE [LARGE SCALE GENOMIC DNA]</scope>
    <source>
        <strain evidence="4">AU8256</strain>
    </source>
</reference>
<organism evidence="3 4">
    <name type="scientific">Bordetella genomosp. 2</name>
    <dbReference type="NCBI Taxonomy" id="1983456"/>
    <lineage>
        <taxon>Bacteria</taxon>
        <taxon>Pseudomonadati</taxon>
        <taxon>Pseudomonadota</taxon>
        <taxon>Betaproteobacteria</taxon>
        <taxon>Burkholderiales</taxon>
        <taxon>Alcaligenaceae</taxon>
        <taxon>Bordetella</taxon>
    </lineage>
</organism>
<dbReference type="Proteomes" id="UP000215633">
    <property type="component" value="Unassembled WGS sequence"/>
</dbReference>
<dbReference type="InterPro" id="IPR042100">
    <property type="entry name" value="Bug_dom1"/>
</dbReference>
<comment type="caution">
    <text evidence="3">The sequence shown here is derived from an EMBL/GenBank/DDBJ whole genome shotgun (WGS) entry which is preliminary data.</text>
</comment>
<dbReference type="CDD" id="cd07012">
    <property type="entry name" value="PBP2_Bug_TTT"/>
    <property type="match status" value="1"/>
</dbReference>
<keyword evidence="4" id="KW-1185">Reference proteome</keyword>
<evidence type="ECO:0000256" key="2">
    <source>
        <dbReference type="SAM" id="SignalP"/>
    </source>
</evidence>
<dbReference type="Pfam" id="PF03401">
    <property type="entry name" value="TctC"/>
    <property type="match status" value="1"/>
</dbReference>
<comment type="similarity">
    <text evidence="1">Belongs to the UPF0065 (bug) family.</text>
</comment>
<gene>
    <name evidence="3" type="ORF">CAL24_02345</name>
</gene>